<evidence type="ECO:0000256" key="2">
    <source>
        <dbReference type="ARBA" id="ARBA00022679"/>
    </source>
</evidence>
<organism evidence="5 6">
    <name type="scientific">Lingula anatina</name>
    <name type="common">Brachiopod</name>
    <name type="synonym">Lingula unguis</name>
    <dbReference type="NCBI Taxonomy" id="7574"/>
    <lineage>
        <taxon>Eukaryota</taxon>
        <taxon>Metazoa</taxon>
        <taxon>Spiralia</taxon>
        <taxon>Lophotrochozoa</taxon>
        <taxon>Brachiopoda</taxon>
        <taxon>Linguliformea</taxon>
        <taxon>Lingulata</taxon>
        <taxon>Lingulida</taxon>
        <taxon>Linguloidea</taxon>
        <taxon>Lingulidae</taxon>
        <taxon>Lingula</taxon>
    </lineage>
</organism>
<name>A0A1S3JQU0_LINAN</name>
<evidence type="ECO:0000256" key="1">
    <source>
        <dbReference type="ARBA" id="ARBA00005771"/>
    </source>
</evidence>
<keyword evidence="3" id="KW-0732">Signal</keyword>
<dbReference type="Pfam" id="PF00685">
    <property type="entry name" value="Sulfotransfer_1"/>
    <property type="match status" value="1"/>
</dbReference>
<protein>
    <submittedName>
        <fullName evidence="6">Sulfotransferase 1C2 isoform X1</fullName>
    </submittedName>
</protein>
<feature type="signal peptide" evidence="3">
    <location>
        <begin position="1"/>
        <end position="22"/>
    </location>
</feature>
<dbReference type="RefSeq" id="XP_013412491.1">
    <property type="nucleotide sequence ID" value="XM_013557037.1"/>
</dbReference>
<sequence length="324" mass="38675">MQLHRRLLWIPALATLTCLLFSQLYPELPKMPISGYLHRPRREVVEYKSSRGFGQRLVKYRNFTFPVEYKDIIVHMNAYLRKPPEARVDDVWLINYPKSGTHFLWEIVSMLVRNTLKMNPKEKERAMCPELVLPDHVDNMASPRVLNTHVPPRFFSTEARNVSKFLYLIRNPKDVFVSYYFHRKNLSGFKGAFEDFLELVYRGHAGYGRWIDHVKDWLAVMKDKPNFLIVKYENLVKEPLSEVRKIAQFIGFKREESFYQSLAIKCSFANMKKHKVRKRQKYELFYRNGTVGNWKNFFTTEQNLEFEKRLGEELKDLPFALDFE</sequence>
<keyword evidence="5" id="KW-1185">Reference proteome</keyword>
<comment type="similarity">
    <text evidence="1">Belongs to the sulfotransferase 1 family.</text>
</comment>
<accession>A0A1S3JQU0</accession>
<gene>
    <name evidence="6" type="primary">LOC106175170</name>
</gene>
<feature type="chain" id="PRO_5010349807" evidence="3">
    <location>
        <begin position="23"/>
        <end position="324"/>
    </location>
</feature>
<proteinExistence type="inferred from homology"/>
<dbReference type="Proteomes" id="UP000085678">
    <property type="component" value="Unplaced"/>
</dbReference>
<feature type="domain" description="Sulfotransferase" evidence="4">
    <location>
        <begin position="89"/>
        <end position="317"/>
    </location>
</feature>
<dbReference type="GeneID" id="106175170"/>
<evidence type="ECO:0000256" key="3">
    <source>
        <dbReference type="SAM" id="SignalP"/>
    </source>
</evidence>
<evidence type="ECO:0000259" key="4">
    <source>
        <dbReference type="Pfam" id="PF00685"/>
    </source>
</evidence>
<dbReference type="SUPFAM" id="SSF52540">
    <property type="entry name" value="P-loop containing nucleoside triphosphate hydrolases"/>
    <property type="match status" value="1"/>
</dbReference>
<dbReference type="KEGG" id="lak:106175170"/>
<evidence type="ECO:0000313" key="6">
    <source>
        <dbReference type="RefSeq" id="XP_013412491.1"/>
    </source>
</evidence>
<keyword evidence="2" id="KW-0808">Transferase</keyword>
<dbReference type="AlphaFoldDB" id="A0A1S3JQU0"/>
<dbReference type="PANTHER" id="PTHR11783">
    <property type="entry name" value="SULFOTRANSFERASE SULT"/>
    <property type="match status" value="1"/>
</dbReference>
<dbReference type="GO" id="GO:0008146">
    <property type="term" value="F:sulfotransferase activity"/>
    <property type="evidence" value="ECO:0007669"/>
    <property type="project" value="InterPro"/>
</dbReference>
<dbReference type="InterPro" id="IPR000863">
    <property type="entry name" value="Sulfotransferase_dom"/>
</dbReference>
<evidence type="ECO:0000313" key="5">
    <source>
        <dbReference type="Proteomes" id="UP000085678"/>
    </source>
</evidence>
<dbReference type="InterPro" id="IPR027417">
    <property type="entry name" value="P-loop_NTPase"/>
</dbReference>
<reference evidence="6" key="1">
    <citation type="submission" date="2025-08" db="UniProtKB">
        <authorList>
            <consortium name="RefSeq"/>
        </authorList>
    </citation>
    <scope>IDENTIFICATION</scope>
    <source>
        <tissue evidence="6">Gonads</tissue>
    </source>
</reference>
<dbReference type="Gene3D" id="3.40.50.300">
    <property type="entry name" value="P-loop containing nucleotide triphosphate hydrolases"/>
    <property type="match status" value="1"/>
</dbReference>
<dbReference type="OrthoDB" id="6048410at2759"/>